<dbReference type="Proteomes" id="UP000287352">
    <property type="component" value="Unassembled WGS sequence"/>
</dbReference>
<organism evidence="4 5">
    <name type="scientific">Tengunoibacter tsumagoiensis</name>
    <dbReference type="NCBI Taxonomy" id="2014871"/>
    <lineage>
        <taxon>Bacteria</taxon>
        <taxon>Bacillati</taxon>
        <taxon>Chloroflexota</taxon>
        <taxon>Ktedonobacteria</taxon>
        <taxon>Ktedonobacterales</taxon>
        <taxon>Dictyobacteraceae</taxon>
        <taxon>Tengunoibacter</taxon>
    </lineage>
</organism>
<evidence type="ECO:0000259" key="3">
    <source>
        <dbReference type="Pfam" id="PF03404"/>
    </source>
</evidence>
<feature type="domain" description="Oxidoreductase molybdopterin-binding" evidence="2">
    <location>
        <begin position="271"/>
        <end position="412"/>
    </location>
</feature>
<dbReference type="InterPro" id="IPR036374">
    <property type="entry name" value="OxRdtase_Mopterin-bd_sf"/>
</dbReference>
<dbReference type="InterPro" id="IPR000572">
    <property type="entry name" value="OxRdtase_Mopterin-bd_dom"/>
</dbReference>
<feature type="transmembrane region" description="Helical" evidence="1">
    <location>
        <begin position="127"/>
        <end position="146"/>
    </location>
</feature>
<evidence type="ECO:0008006" key="6">
    <source>
        <dbReference type="Google" id="ProtNLM"/>
    </source>
</evidence>
<dbReference type="Gene3D" id="2.60.40.650">
    <property type="match status" value="1"/>
</dbReference>
<accession>A0A402A812</accession>
<protein>
    <recommendedName>
        <fullName evidence="6">Molybdopterin-binding oxidoreductase</fullName>
    </recommendedName>
</protein>
<name>A0A402A812_9CHLR</name>
<dbReference type="GO" id="GO:0043546">
    <property type="term" value="F:molybdopterin cofactor binding"/>
    <property type="evidence" value="ECO:0007669"/>
    <property type="project" value="TreeGrafter"/>
</dbReference>
<dbReference type="PANTHER" id="PTHR19372">
    <property type="entry name" value="SULFITE REDUCTASE"/>
    <property type="match status" value="1"/>
</dbReference>
<evidence type="ECO:0000313" key="5">
    <source>
        <dbReference type="Proteomes" id="UP000287352"/>
    </source>
</evidence>
<evidence type="ECO:0000256" key="1">
    <source>
        <dbReference type="SAM" id="Phobius"/>
    </source>
</evidence>
<dbReference type="Pfam" id="PF03404">
    <property type="entry name" value="Mo-co_dimer"/>
    <property type="match status" value="1"/>
</dbReference>
<dbReference type="GO" id="GO:0008482">
    <property type="term" value="F:sulfite oxidase activity"/>
    <property type="evidence" value="ECO:0007669"/>
    <property type="project" value="TreeGrafter"/>
</dbReference>
<keyword evidence="5" id="KW-1185">Reference proteome</keyword>
<dbReference type="SUPFAM" id="SSF56524">
    <property type="entry name" value="Oxidoreductase molybdopterin-binding domain"/>
    <property type="match status" value="1"/>
</dbReference>
<dbReference type="Gene3D" id="3.90.420.10">
    <property type="entry name" value="Oxidoreductase, molybdopterin-binding domain"/>
    <property type="match status" value="1"/>
</dbReference>
<feature type="transmembrane region" description="Helical" evidence="1">
    <location>
        <begin position="91"/>
        <end position="115"/>
    </location>
</feature>
<dbReference type="GO" id="GO:0030151">
    <property type="term" value="F:molybdenum ion binding"/>
    <property type="evidence" value="ECO:0007669"/>
    <property type="project" value="InterPro"/>
</dbReference>
<evidence type="ECO:0000259" key="2">
    <source>
        <dbReference type="Pfam" id="PF00174"/>
    </source>
</evidence>
<reference evidence="5" key="1">
    <citation type="submission" date="2018-12" db="EMBL/GenBank/DDBJ databases">
        <title>Tengunoibacter tsumagoiensis gen. nov., sp. nov., Dictyobacter kobayashii sp. nov., D. alpinus sp. nov., and D. joshuensis sp. nov. and description of Dictyobacteraceae fam. nov. within the order Ktedonobacterales isolated from Tengu-no-mugimeshi.</title>
        <authorList>
            <person name="Wang C.M."/>
            <person name="Zheng Y."/>
            <person name="Sakai Y."/>
            <person name="Toyoda A."/>
            <person name="Minakuchi Y."/>
            <person name="Abe K."/>
            <person name="Yokota A."/>
            <person name="Yabe S."/>
        </authorList>
    </citation>
    <scope>NUCLEOTIDE SEQUENCE [LARGE SCALE GENOMIC DNA]</scope>
    <source>
        <strain evidence="5">Uno3</strain>
    </source>
</reference>
<dbReference type="EMBL" id="BIFR01000002">
    <property type="protein sequence ID" value="GCE15219.1"/>
    <property type="molecule type" value="Genomic_DNA"/>
</dbReference>
<dbReference type="OrthoDB" id="9778777at2"/>
<evidence type="ECO:0000313" key="4">
    <source>
        <dbReference type="EMBL" id="GCE15219.1"/>
    </source>
</evidence>
<dbReference type="Pfam" id="PF00174">
    <property type="entry name" value="Oxidored_molyb"/>
    <property type="match status" value="1"/>
</dbReference>
<keyword evidence="1" id="KW-0472">Membrane</keyword>
<comment type="caution">
    <text evidence="4">The sequence shown here is derived from an EMBL/GenBank/DDBJ whole genome shotgun (WGS) entry which is preliminary data.</text>
</comment>
<dbReference type="InterPro" id="IPR014756">
    <property type="entry name" value="Ig_E-set"/>
</dbReference>
<keyword evidence="1" id="KW-0812">Transmembrane</keyword>
<feature type="transmembrane region" description="Helical" evidence="1">
    <location>
        <begin position="21"/>
        <end position="47"/>
    </location>
</feature>
<feature type="transmembrane region" description="Helical" evidence="1">
    <location>
        <begin position="166"/>
        <end position="187"/>
    </location>
</feature>
<gene>
    <name evidence="4" type="ORF">KTT_50780</name>
</gene>
<dbReference type="AlphaFoldDB" id="A0A402A812"/>
<dbReference type="SUPFAM" id="SSF81296">
    <property type="entry name" value="E set domains"/>
    <property type="match status" value="1"/>
</dbReference>
<dbReference type="InterPro" id="IPR005066">
    <property type="entry name" value="MoCF_OxRdtse_dimer"/>
</dbReference>
<dbReference type="GO" id="GO:0006790">
    <property type="term" value="P:sulfur compound metabolic process"/>
    <property type="evidence" value="ECO:0007669"/>
    <property type="project" value="TreeGrafter"/>
</dbReference>
<feature type="transmembrane region" description="Helical" evidence="1">
    <location>
        <begin position="208"/>
        <end position="228"/>
    </location>
</feature>
<dbReference type="GO" id="GO:0020037">
    <property type="term" value="F:heme binding"/>
    <property type="evidence" value="ECO:0007669"/>
    <property type="project" value="TreeGrafter"/>
</dbReference>
<feature type="domain" description="Moybdenum cofactor oxidoreductase dimerisation" evidence="3">
    <location>
        <begin position="444"/>
        <end position="524"/>
    </location>
</feature>
<sequence length="539" mass="59452">MEKIQEHPEKDARSRQTRLRYGLLAALAALGAGLVASLVTITIMGFLRLFAGIPTPVELFGDRVLKLLSADTFVRMLVTFGHDSKLGPLSLALWGMLALGTVLGLLYALLVRLRLPVQSWQPEKREWLTAAALSLVMILLAVILFWDELRQNFLGLPIDQARFATILGLILQFCAYGFILCLAYRMLIPHHYTEESGSSVQSQRRRQLLQRAGVAVVGLGAGVAGLQLGNEYKQRYTSYDGTQAHPHNEITSPITPNDEHYVVTQNPIDPTPNLDVWRLEVTGLVGKTGTYTYEQLKQLPSTSRAITLECIANGPGSGLMSTAIWHGVTLKTLLAHHGEAQNTAKYVSFSSVDGYTVSLPLQEVLEADALLAWQMNGSDLPLRHGYPLRVLIPGRYGEENPKWLTRVDLVDHFIGGLYSDQGWYNGQLHTMSRIDHPRSARKFGGPIEVGGIAFAGYRGIQKVEVSTDAGTTWNTATLTSPLSPDTWVFWNWTWQPAQAGDYTLVVRATDGTGEQQTSHRQGTVPNGATGYHEVKVTLQ</sequence>
<proteinExistence type="predicted"/>
<dbReference type="RefSeq" id="WP_126582709.1">
    <property type="nucleotide sequence ID" value="NZ_BIFR01000002.1"/>
</dbReference>
<dbReference type="PANTHER" id="PTHR19372:SF7">
    <property type="entry name" value="SULFITE OXIDASE, MITOCHONDRIAL"/>
    <property type="match status" value="1"/>
</dbReference>
<keyword evidence="1" id="KW-1133">Transmembrane helix</keyword>